<evidence type="ECO:0000313" key="2">
    <source>
        <dbReference type="Proteomes" id="UP000186917"/>
    </source>
</evidence>
<proteinExistence type="predicted"/>
<organism evidence="1 2">
    <name type="scientific">Filimonas lacunae</name>
    <dbReference type="NCBI Taxonomy" id="477680"/>
    <lineage>
        <taxon>Bacteria</taxon>
        <taxon>Pseudomonadati</taxon>
        <taxon>Bacteroidota</taxon>
        <taxon>Chitinophagia</taxon>
        <taxon>Chitinophagales</taxon>
        <taxon>Chitinophagaceae</taxon>
        <taxon>Filimonas</taxon>
    </lineage>
</organism>
<accession>A0A173MJV9</accession>
<dbReference type="STRING" id="477680.SAMN05421788_103117"/>
<dbReference type="AlphaFoldDB" id="A0A173MJV9"/>
<dbReference type="Proteomes" id="UP000186917">
    <property type="component" value="Unassembled WGS sequence"/>
</dbReference>
<keyword evidence="2" id="KW-1185">Reference proteome</keyword>
<gene>
    <name evidence="1" type="ORF">SAMN05421788_103117</name>
</gene>
<evidence type="ECO:0000313" key="1">
    <source>
        <dbReference type="EMBL" id="SIT04523.1"/>
    </source>
</evidence>
<reference evidence="2" key="1">
    <citation type="submission" date="2017-01" db="EMBL/GenBank/DDBJ databases">
        <authorList>
            <person name="Varghese N."/>
            <person name="Submissions S."/>
        </authorList>
    </citation>
    <scope>NUCLEOTIDE SEQUENCE [LARGE SCALE GENOMIC DNA]</scope>
    <source>
        <strain evidence="2">DSM 21054</strain>
    </source>
</reference>
<dbReference type="RefSeq" id="WP_076378777.1">
    <property type="nucleotide sequence ID" value="NZ_AP017422.1"/>
</dbReference>
<dbReference type="EMBL" id="FTOR01000003">
    <property type="protein sequence ID" value="SIT04523.1"/>
    <property type="molecule type" value="Genomic_DNA"/>
</dbReference>
<name>A0A173MJV9_9BACT</name>
<protein>
    <submittedName>
        <fullName evidence="1">Uncharacterized protein</fullName>
    </submittedName>
</protein>
<dbReference type="KEGG" id="fln:FLA_3798"/>
<sequence>MINILLSLLIGYVPVASPGKQLVDAVYSSDSANVNLVVPVWIDKKPERLLITKTVFSGYMTRINRKYENTDSIKKELSDILSGKKKCFFSTATAYVLGVSDYRLLHWDNPYLLKQDTATKSRFLHEMLLEYSDAGSFFILNKQYENDDYVVEALFKYHFLVYTKNGRKLVKRAGNSGIVEKVPLVANADSIELMAKAVYNNSYRIHNCYLAIPAIIQGEPVRLVITKIDFEDHIHAFNPAFTSRDSLQKELADLLSGRKKWVLDDSKEALNLITHSFVLRGKNTYLANGSNLTNILKRIALDYNEVDRGFTMRGDFNINADLTEMLFLNHFLVSFYDGGVSLIRAKSMIK</sequence>